<accession>A0A382GKE7</accession>
<evidence type="ECO:0000313" key="1">
    <source>
        <dbReference type="EMBL" id="SVB74641.1"/>
    </source>
</evidence>
<reference evidence="1" key="1">
    <citation type="submission" date="2018-05" db="EMBL/GenBank/DDBJ databases">
        <authorList>
            <person name="Lanie J.A."/>
            <person name="Ng W.-L."/>
            <person name="Kazmierczak K.M."/>
            <person name="Andrzejewski T.M."/>
            <person name="Davidsen T.M."/>
            <person name="Wayne K.J."/>
            <person name="Tettelin H."/>
            <person name="Glass J.I."/>
            <person name="Rusch D."/>
            <person name="Podicherti R."/>
            <person name="Tsui H.-C.T."/>
            <person name="Winkler M.E."/>
        </authorList>
    </citation>
    <scope>NUCLEOTIDE SEQUENCE</scope>
</reference>
<name>A0A382GKE7_9ZZZZ</name>
<protein>
    <submittedName>
        <fullName evidence="1">Uncharacterized protein</fullName>
    </submittedName>
</protein>
<organism evidence="1">
    <name type="scientific">marine metagenome</name>
    <dbReference type="NCBI Taxonomy" id="408172"/>
    <lineage>
        <taxon>unclassified sequences</taxon>
        <taxon>metagenomes</taxon>
        <taxon>ecological metagenomes</taxon>
    </lineage>
</organism>
<proteinExistence type="predicted"/>
<gene>
    <name evidence="1" type="ORF">METZ01_LOCUS227495</name>
</gene>
<sequence length="70" mass="7703">MGNVRTETEALALKLAKIPLGPMLAERSSILFKSNQPEEGAIRFDMKIHTAPLGGVLGYLRAHCRWRGPS</sequence>
<dbReference type="AlphaFoldDB" id="A0A382GKE7"/>
<dbReference type="EMBL" id="UINC01055587">
    <property type="protein sequence ID" value="SVB74641.1"/>
    <property type="molecule type" value="Genomic_DNA"/>
</dbReference>